<gene>
    <name evidence="1" type="ORF">GMARGA_LOCUS25717</name>
</gene>
<name>A0ABN7W279_GIGMA</name>
<evidence type="ECO:0000313" key="2">
    <source>
        <dbReference type="Proteomes" id="UP000789901"/>
    </source>
</evidence>
<keyword evidence="2" id="KW-1185">Reference proteome</keyword>
<dbReference type="Proteomes" id="UP000789901">
    <property type="component" value="Unassembled WGS sequence"/>
</dbReference>
<evidence type="ECO:0000313" key="1">
    <source>
        <dbReference type="EMBL" id="CAG8813171.1"/>
    </source>
</evidence>
<proteinExistence type="predicted"/>
<feature type="non-terminal residue" evidence="1">
    <location>
        <position position="58"/>
    </location>
</feature>
<reference evidence="1 2" key="1">
    <citation type="submission" date="2021-06" db="EMBL/GenBank/DDBJ databases">
        <authorList>
            <person name="Kallberg Y."/>
            <person name="Tangrot J."/>
            <person name="Rosling A."/>
        </authorList>
    </citation>
    <scope>NUCLEOTIDE SEQUENCE [LARGE SCALE GENOMIC DNA]</scope>
    <source>
        <strain evidence="1 2">120-4 pot B 10/14</strain>
    </source>
</reference>
<accession>A0ABN7W279</accession>
<comment type="caution">
    <text evidence="1">The sequence shown here is derived from an EMBL/GenBank/DDBJ whole genome shotgun (WGS) entry which is preliminary data.</text>
</comment>
<sequence length="58" mass="6851">MRKLDIYYWYKPKSQIKSEWFNNLDSPIEDKEWEEIFGNLSTNLASGSSDISYSLIKA</sequence>
<dbReference type="EMBL" id="CAJVQB010028853">
    <property type="protein sequence ID" value="CAG8813171.1"/>
    <property type="molecule type" value="Genomic_DNA"/>
</dbReference>
<organism evidence="1 2">
    <name type="scientific">Gigaspora margarita</name>
    <dbReference type="NCBI Taxonomy" id="4874"/>
    <lineage>
        <taxon>Eukaryota</taxon>
        <taxon>Fungi</taxon>
        <taxon>Fungi incertae sedis</taxon>
        <taxon>Mucoromycota</taxon>
        <taxon>Glomeromycotina</taxon>
        <taxon>Glomeromycetes</taxon>
        <taxon>Diversisporales</taxon>
        <taxon>Gigasporaceae</taxon>
        <taxon>Gigaspora</taxon>
    </lineage>
</organism>
<protein>
    <submittedName>
        <fullName evidence="1">40170_t:CDS:1</fullName>
    </submittedName>
</protein>